<dbReference type="PANTHER" id="PTHR24220">
    <property type="entry name" value="IMPORT ATP-BINDING PROTEIN"/>
    <property type="match status" value="1"/>
</dbReference>
<evidence type="ECO:0000256" key="1">
    <source>
        <dbReference type="ARBA" id="ARBA00022448"/>
    </source>
</evidence>
<keyword evidence="3 5" id="KW-0067">ATP-binding</keyword>
<comment type="caution">
    <text evidence="5">The sequence shown here is derived from an EMBL/GenBank/DDBJ whole genome shotgun (WGS) entry which is preliminary data.</text>
</comment>
<dbReference type="PANTHER" id="PTHR24220:SF86">
    <property type="entry name" value="ABC TRANSPORTER ABCH.1"/>
    <property type="match status" value="1"/>
</dbReference>
<dbReference type="GO" id="GO:0005524">
    <property type="term" value="F:ATP binding"/>
    <property type="evidence" value="ECO:0007669"/>
    <property type="project" value="UniProtKB-KW"/>
</dbReference>
<dbReference type="InterPro" id="IPR003439">
    <property type="entry name" value="ABC_transporter-like_ATP-bd"/>
</dbReference>
<evidence type="ECO:0000313" key="6">
    <source>
        <dbReference type="Proteomes" id="UP001499863"/>
    </source>
</evidence>
<dbReference type="SMART" id="SM00382">
    <property type="entry name" value="AAA"/>
    <property type="match status" value="1"/>
</dbReference>
<evidence type="ECO:0000259" key="4">
    <source>
        <dbReference type="PROSITE" id="PS50893"/>
    </source>
</evidence>
<evidence type="ECO:0000256" key="2">
    <source>
        <dbReference type="ARBA" id="ARBA00022741"/>
    </source>
</evidence>
<dbReference type="InterPro" id="IPR027417">
    <property type="entry name" value="P-loop_NTPase"/>
</dbReference>
<dbReference type="PROSITE" id="PS00211">
    <property type="entry name" value="ABC_TRANSPORTER_1"/>
    <property type="match status" value="1"/>
</dbReference>
<keyword evidence="1" id="KW-0813">Transport</keyword>
<dbReference type="Pfam" id="PF00005">
    <property type="entry name" value="ABC_tran"/>
    <property type="match status" value="1"/>
</dbReference>
<keyword evidence="6" id="KW-1185">Reference proteome</keyword>
<name>A0ABN1YDR7_9ACTN</name>
<dbReference type="EMBL" id="BAAAKJ010000258">
    <property type="protein sequence ID" value="GAA1403501.1"/>
    <property type="molecule type" value="Genomic_DNA"/>
</dbReference>
<reference evidence="5 6" key="1">
    <citation type="journal article" date="2019" name="Int. J. Syst. Evol. Microbiol.">
        <title>The Global Catalogue of Microorganisms (GCM) 10K type strain sequencing project: providing services to taxonomists for standard genome sequencing and annotation.</title>
        <authorList>
            <consortium name="The Broad Institute Genomics Platform"/>
            <consortium name="The Broad Institute Genome Sequencing Center for Infectious Disease"/>
            <person name="Wu L."/>
            <person name="Ma J."/>
        </authorList>
    </citation>
    <scope>NUCLEOTIDE SEQUENCE [LARGE SCALE GENOMIC DNA]</scope>
    <source>
        <strain evidence="5 6">JCM 12393</strain>
    </source>
</reference>
<dbReference type="PROSITE" id="PS50893">
    <property type="entry name" value="ABC_TRANSPORTER_2"/>
    <property type="match status" value="1"/>
</dbReference>
<evidence type="ECO:0000313" key="5">
    <source>
        <dbReference type="EMBL" id="GAA1403501.1"/>
    </source>
</evidence>
<dbReference type="RefSeq" id="WP_344339266.1">
    <property type="nucleotide sequence ID" value="NZ_BAAAKJ010000258.1"/>
</dbReference>
<dbReference type="Gene3D" id="3.40.50.300">
    <property type="entry name" value="P-loop containing nucleotide triphosphate hydrolases"/>
    <property type="match status" value="1"/>
</dbReference>
<accession>A0ABN1YDR7</accession>
<evidence type="ECO:0000256" key="3">
    <source>
        <dbReference type="ARBA" id="ARBA00022840"/>
    </source>
</evidence>
<feature type="domain" description="ABC transporter" evidence="4">
    <location>
        <begin position="15"/>
        <end position="241"/>
    </location>
</feature>
<dbReference type="InterPro" id="IPR017911">
    <property type="entry name" value="MacB-like_ATP-bd"/>
</dbReference>
<gene>
    <name evidence="5" type="ORF">GCM10009639_48420</name>
</gene>
<dbReference type="InterPro" id="IPR017871">
    <property type="entry name" value="ABC_transporter-like_CS"/>
</dbReference>
<dbReference type="Proteomes" id="UP001499863">
    <property type="component" value="Unassembled WGS sequence"/>
</dbReference>
<dbReference type="InterPro" id="IPR015854">
    <property type="entry name" value="ABC_transpr_LolD-like"/>
</dbReference>
<dbReference type="CDD" id="cd03255">
    <property type="entry name" value="ABC_MJ0796_LolCDE_FtsE"/>
    <property type="match status" value="1"/>
</dbReference>
<organism evidence="5 6">
    <name type="scientific">Kitasatospora putterlickiae</name>
    <dbReference type="NCBI Taxonomy" id="221725"/>
    <lineage>
        <taxon>Bacteria</taxon>
        <taxon>Bacillati</taxon>
        <taxon>Actinomycetota</taxon>
        <taxon>Actinomycetes</taxon>
        <taxon>Kitasatosporales</taxon>
        <taxon>Streptomycetaceae</taxon>
        <taxon>Kitasatospora</taxon>
    </lineage>
</organism>
<proteinExistence type="predicted"/>
<dbReference type="InterPro" id="IPR003593">
    <property type="entry name" value="AAA+_ATPase"/>
</dbReference>
<dbReference type="SUPFAM" id="SSF52540">
    <property type="entry name" value="P-loop containing nucleoside triphosphate hydrolases"/>
    <property type="match status" value="1"/>
</dbReference>
<protein>
    <submittedName>
        <fullName evidence="5">ABC transporter ATP-binding protein</fullName>
    </submittedName>
</protein>
<sequence>MSEAPDAAGPATPVIEFRQVGLTYPGPPPVAALKPCDLAVAPGEYVTVIGPSGSGKSTFLNIAGLLDAPTTGHYLLDGIDTGTLPDADRTALRGRRIGFVFQSFHLLPHRSAAENVALAMLYTATRGRRAAAERHELARAALVRVGLGHRLDALPTRLSGGERQRVAIARALVGRPSLLLCDEPTGNLDTVTAESILALLDELHAQGLTVLLITHDPQVAARGRRTVAIRDGLLREEVVAA</sequence>
<keyword evidence="2" id="KW-0547">Nucleotide-binding</keyword>